<sequence>MGLDEPNPFLGFRLGRRNFFGKRFRIEGVVGGGGEGGGGGPTPRRWRRRRRRKGDEEIGIFLAADCTIRDSKWKIL</sequence>
<name>A0A834MJD5_RHYFE</name>
<proteinExistence type="predicted"/>
<dbReference type="Proteomes" id="UP000625711">
    <property type="component" value="Unassembled WGS sequence"/>
</dbReference>
<protein>
    <submittedName>
        <fullName evidence="2">Uncharacterized protein</fullName>
    </submittedName>
</protein>
<feature type="compositionally biased region" description="Gly residues" evidence="1">
    <location>
        <begin position="30"/>
        <end position="41"/>
    </location>
</feature>
<evidence type="ECO:0000313" key="3">
    <source>
        <dbReference type="Proteomes" id="UP000625711"/>
    </source>
</evidence>
<reference evidence="2" key="1">
    <citation type="submission" date="2020-08" db="EMBL/GenBank/DDBJ databases">
        <title>Genome sequencing and assembly of the red palm weevil Rhynchophorus ferrugineus.</title>
        <authorList>
            <person name="Dias G.B."/>
            <person name="Bergman C.M."/>
            <person name="Manee M."/>
        </authorList>
    </citation>
    <scope>NUCLEOTIDE SEQUENCE</scope>
    <source>
        <strain evidence="2">AA-2017</strain>
        <tissue evidence="2">Whole larva</tissue>
    </source>
</reference>
<evidence type="ECO:0000256" key="1">
    <source>
        <dbReference type="SAM" id="MobiDB-lite"/>
    </source>
</evidence>
<dbReference type="AlphaFoldDB" id="A0A834MJD5"/>
<feature type="region of interest" description="Disordered" evidence="1">
    <location>
        <begin position="30"/>
        <end position="52"/>
    </location>
</feature>
<dbReference type="EMBL" id="JAACXV010000285">
    <property type="protein sequence ID" value="KAF7280574.1"/>
    <property type="molecule type" value="Genomic_DNA"/>
</dbReference>
<accession>A0A834MJD5</accession>
<evidence type="ECO:0000313" key="2">
    <source>
        <dbReference type="EMBL" id="KAF7280574.1"/>
    </source>
</evidence>
<organism evidence="2 3">
    <name type="scientific">Rhynchophorus ferrugineus</name>
    <name type="common">Red palm weevil</name>
    <name type="synonym">Curculio ferrugineus</name>
    <dbReference type="NCBI Taxonomy" id="354439"/>
    <lineage>
        <taxon>Eukaryota</taxon>
        <taxon>Metazoa</taxon>
        <taxon>Ecdysozoa</taxon>
        <taxon>Arthropoda</taxon>
        <taxon>Hexapoda</taxon>
        <taxon>Insecta</taxon>
        <taxon>Pterygota</taxon>
        <taxon>Neoptera</taxon>
        <taxon>Endopterygota</taxon>
        <taxon>Coleoptera</taxon>
        <taxon>Polyphaga</taxon>
        <taxon>Cucujiformia</taxon>
        <taxon>Curculionidae</taxon>
        <taxon>Dryophthorinae</taxon>
        <taxon>Rhynchophorus</taxon>
    </lineage>
</organism>
<keyword evidence="3" id="KW-1185">Reference proteome</keyword>
<comment type="caution">
    <text evidence="2">The sequence shown here is derived from an EMBL/GenBank/DDBJ whole genome shotgun (WGS) entry which is preliminary data.</text>
</comment>
<gene>
    <name evidence="2" type="ORF">GWI33_005733</name>
</gene>